<dbReference type="VEuPathDB" id="FungiDB:GVI51_J10989"/>
<protein>
    <submittedName>
        <fullName evidence="3">Topoisomerase I damage affected protein 7</fullName>
    </submittedName>
</protein>
<feature type="region of interest" description="Disordered" evidence="1">
    <location>
        <begin position="529"/>
        <end position="572"/>
    </location>
</feature>
<comment type="caution">
    <text evidence="3">The sequence shown here is derived from an EMBL/GenBank/DDBJ whole genome shotgun (WGS) entry which is preliminary data.</text>
</comment>
<sequence length="629" mass="67253">MMHNSSYTEAADIKSLSSFIEESSRVPDYISESNNIGWSSNINNPPLFESSSFDITTQNDNWILTETMQNITTESSSTISRSVASSVFPSSSQAFVSPPSIIDIPISSIPESSSISISSDVLSSAISVSQTSSSSYSSLISSYSTIQSTSSSSISENEISSSSRISPGLLSSVPSITTSFSSGISSSVSPTSSLQQIAEQSSNSSLAENDLLSSSLTILSSVLSSSVLLHNSGVSSSSFTDNFSSTLTNSSNSLAILSSISESSLINTITDLPSSSVLLSPNNSESSIKVSSASSSSSRRKASTYTTPSRIPFSNSSEWYTPLPTPSISSSTNDTSSLLSELALIGISSSSSSSSSSQFYTSSTSSSSLVSSSENYSSSQPTTIEPITSTISSSYSDLSNDGEILSSTLGKSVYYSYIQTFDITASTTTFETALPIVTAFNLKDSYTFSKPSSIITTDLHFYKDWLSGALDSNEENGNKSKNAGTIAGSVVGSVVGLLVCTLIVWYFYIRKSRRNQKWKSFEVPSRSKDVEYNNNDNPFNNEFDFQHRVPPPLPPQRKNHNSIGVPPSSMGLSNTRSADYHMRFSYISSSTDSSDDYSDSMQSALHIGSDSGRERSNDVPEMGYLREII</sequence>
<feature type="compositionally biased region" description="Low complexity" evidence="1">
    <location>
        <begin position="533"/>
        <end position="543"/>
    </location>
</feature>
<dbReference type="EMBL" id="LLZZ01000064">
    <property type="protein sequence ID" value="KTB10163.1"/>
    <property type="molecule type" value="Genomic_DNA"/>
</dbReference>
<dbReference type="VEuPathDB" id="FungiDB:B1J91_J11176g"/>
<evidence type="ECO:0000313" key="3">
    <source>
        <dbReference type="EMBL" id="KTB10163.1"/>
    </source>
</evidence>
<dbReference type="GO" id="GO:0016853">
    <property type="term" value="F:isomerase activity"/>
    <property type="evidence" value="ECO:0007669"/>
    <property type="project" value="UniProtKB-KW"/>
</dbReference>
<feature type="region of interest" description="Disordered" evidence="1">
    <location>
        <begin position="365"/>
        <end position="384"/>
    </location>
</feature>
<feature type="region of interest" description="Disordered" evidence="1">
    <location>
        <begin position="591"/>
        <end position="618"/>
    </location>
</feature>
<organism evidence="3 4">
    <name type="scientific">Candida glabrata</name>
    <name type="common">Yeast</name>
    <name type="synonym">Torulopsis glabrata</name>
    <dbReference type="NCBI Taxonomy" id="5478"/>
    <lineage>
        <taxon>Eukaryota</taxon>
        <taxon>Fungi</taxon>
        <taxon>Dikarya</taxon>
        <taxon>Ascomycota</taxon>
        <taxon>Saccharomycotina</taxon>
        <taxon>Saccharomycetes</taxon>
        <taxon>Saccharomycetales</taxon>
        <taxon>Saccharomycetaceae</taxon>
        <taxon>Nakaseomyces</taxon>
    </lineage>
</organism>
<evidence type="ECO:0000256" key="2">
    <source>
        <dbReference type="SAM" id="Phobius"/>
    </source>
</evidence>
<dbReference type="VEuPathDB" id="FungiDB:GWK60_J10967"/>
<keyword evidence="2" id="KW-1133">Transmembrane helix</keyword>
<gene>
    <name evidence="3" type="ORF">AO440_003244</name>
</gene>
<reference evidence="3 4" key="1">
    <citation type="submission" date="2015-10" db="EMBL/GenBank/DDBJ databases">
        <title>Draft genomes sequences of Candida glabrata isolates 1A, 1B, 2A, 2B, 3A and 3B.</title>
        <authorList>
            <person name="Haavelsrud O.E."/>
            <person name="Gaustad P."/>
        </authorList>
    </citation>
    <scope>NUCLEOTIDE SEQUENCE [LARGE SCALE GENOMIC DNA]</scope>
    <source>
        <strain evidence="3">910700640</strain>
    </source>
</reference>
<proteinExistence type="predicted"/>
<dbReference type="Proteomes" id="UP000054886">
    <property type="component" value="Unassembled WGS sequence"/>
</dbReference>
<keyword evidence="2" id="KW-0472">Membrane</keyword>
<keyword evidence="2" id="KW-0812">Transmembrane</keyword>
<name>A0A0W0DBD7_CANGB</name>
<dbReference type="AlphaFoldDB" id="A0A0W0DBD7"/>
<keyword evidence="3" id="KW-0413">Isomerase</keyword>
<feature type="transmembrane region" description="Helical" evidence="2">
    <location>
        <begin position="486"/>
        <end position="509"/>
    </location>
</feature>
<evidence type="ECO:0000313" key="4">
    <source>
        <dbReference type="Proteomes" id="UP000054886"/>
    </source>
</evidence>
<dbReference type="VEuPathDB" id="FungiDB:CAGL0J11176g"/>
<evidence type="ECO:0000256" key="1">
    <source>
        <dbReference type="SAM" id="MobiDB-lite"/>
    </source>
</evidence>
<accession>A0A0W0DBD7</accession>